<dbReference type="PANTHER" id="PTHR43649:SF27">
    <property type="entry name" value="EXTRACELLULAR SOLUTE-BINDING PROTEIN FAMILY 1"/>
    <property type="match status" value="1"/>
</dbReference>
<dbReference type="InterPro" id="IPR006059">
    <property type="entry name" value="SBP"/>
</dbReference>
<dbReference type="InterPro" id="IPR050490">
    <property type="entry name" value="Bact_solute-bd_prot1"/>
</dbReference>
<comment type="caution">
    <text evidence="1">The sequence shown here is derived from an EMBL/GenBank/DDBJ whole genome shotgun (WGS) entry which is preliminary data.</text>
</comment>
<dbReference type="SUPFAM" id="SSF53850">
    <property type="entry name" value="Periplasmic binding protein-like II"/>
    <property type="match status" value="1"/>
</dbReference>
<gene>
    <name evidence="1" type="ORF">ACFPYJ_22840</name>
</gene>
<proteinExistence type="predicted"/>
<protein>
    <submittedName>
        <fullName evidence="1">Extracellular solute-binding protein</fullName>
    </submittedName>
</protein>
<dbReference type="Pfam" id="PF01547">
    <property type="entry name" value="SBP_bac_1"/>
    <property type="match status" value="1"/>
</dbReference>
<evidence type="ECO:0000313" key="2">
    <source>
        <dbReference type="Proteomes" id="UP001596047"/>
    </source>
</evidence>
<name>A0ABW0W186_9BACL</name>
<dbReference type="Gene3D" id="3.40.190.10">
    <property type="entry name" value="Periplasmic binding protein-like II"/>
    <property type="match status" value="1"/>
</dbReference>
<dbReference type="Proteomes" id="UP001596047">
    <property type="component" value="Unassembled WGS sequence"/>
</dbReference>
<accession>A0ABW0W186</accession>
<dbReference type="CDD" id="cd14489">
    <property type="entry name" value="CBM_SBP_bac_1_like"/>
    <property type="match status" value="1"/>
</dbReference>
<organism evidence="1 2">
    <name type="scientific">Paenibacillus solisilvae</name>
    <dbReference type="NCBI Taxonomy" id="2486751"/>
    <lineage>
        <taxon>Bacteria</taxon>
        <taxon>Bacillati</taxon>
        <taxon>Bacillota</taxon>
        <taxon>Bacilli</taxon>
        <taxon>Bacillales</taxon>
        <taxon>Paenibacillaceae</taxon>
        <taxon>Paenibacillus</taxon>
    </lineage>
</organism>
<dbReference type="Gene3D" id="2.60.120.260">
    <property type="entry name" value="Galactose-binding domain-like"/>
    <property type="match status" value="2"/>
</dbReference>
<dbReference type="EMBL" id="JBHSOW010000082">
    <property type="protein sequence ID" value="MFC5651906.1"/>
    <property type="molecule type" value="Genomic_DNA"/>
</dbReference>
<keyword evidence="2" id="KW-1185">Reference proteome</keyword>
<sequence>MIGSLFSKKSTILVLLLIAAIILTISLVGSSTAQSSSGTAINLTQSDLPQPVSSKKDGYDRYLLAHPSAVKPDLSIPLNLSQYQIAGGMAAEGLSDFQGIQGESVKTSDEGTISWDVDVTEDGLYNIGLTYYPIEGKSGSIERTVLIDGKLPFAEAANMQLPRVWGNQKPNVEQDNQGNDLRPEQAEKPTWLEAVFQDREGYYEKPFSFFLTKGKHNIALRSEREPVVIHRIELFQADDPLTYKELSKQYKASGYKETNNQQIIVQGESMQATSSPTLYPLADRSSPAVEPYDVSKIKINTVGGKNWRLPGQWISWNITVPKDGLYKIGFKAKQNFLRGLFSTRKLTVDGKVPFEEMENIPFYFENDWRMEVLGGDDNPYLFYLTEGQHELKLEVTLGQLAPLIRQVENSVLSLNEMYRKVLMITGATPDAYRDYQVEKQIPDLEKTFRSESDTLNKVADRLEQIAGASSSQGASLRTMADQLADLADRPETLPKRLASYNINVGALGTWILTVREQPLQIDAIDVSSPDFKLPNGKASFPARAWHEMRSFMYSFFIDYSNIGNVSKSNTNRSITVWIGSGRDQSQVVKAMIDDTFTPKSGISVNVKLVPLNTLLPATLAGQGPDVAMQVSSDIPVNYAMRDAVADLAQFPDYAEVAKRFRDSAVVPYRYEAGTYALPETQTFNMLFYRKDIMEQLHLKIPNTWDEVYDMLPVLNKNHMLFGLQRPPAVQAYQNPDPNSTMAMLLYQNGGQFYTKDGKESALSSEAGMKAFKEWTEFYTDYGLPVEFDFANRFRTGEMPIGLADYSVYNQLAVSAPEIRGLWGFVPVPGIKQADGQIHREVAGNGSAVVMMKQADDKQASWEFMKWWTDESTQTTFGREMEGLMGAAARYPTANIAALEKLPWPLADYKNLTEQFKWVRGIPQVPGGYFLGRHLDNAFWKVVNVANTGARETLEDYIETINQEIKLKRREFNLPNN</sequence>
<evidence type="ECO:0000313" key="1">
    <source>
        <dbReference type="EMBL" id="MFC5651906.1"/>
    </source>
</evidence>
<dbReference type="PANTHER" id="PTHR43649">
    <property type="entry name" value="ARABINOSE-BINDING PROTEIN-RELATED"/>
    <property type="match status" value="1"/>
</dbReference>
<dbReference type="RefSeq" id="WP_379190541.1">
    <property type="nucleotide sequence ID" value="NZ_JBHSOW010000082.1"/>
</dbReference>
<reference evidence="2" key="1">
    <citation type="journal article" date="2019" name="Int. J. Syst. Evol. Microbiol.">
        <title>The Global Catalogue of Microorganisms (GCM) 10K type strain sequencing project: providing services to taxonomists for standard genome sequencing and annotation.</title>
        <authorList>
            <consortium name="The Broad Institute Genomics Platform"/>
            <consortium name="The Broad Institute Genome Sequencing Center for Infectious Disease"/>
            <person name="Wu L."/>
            <person name="Ma J."/>
        </authorList>
    </citation>
    <scope>NUCLEOTIDE SEQUENCE [LARGE SCALE GENOMIC DNA]</scope>
    <source>
        <strain evidence="2">CGMCC 1.3240</strain>
    </source>
</reference>